<evidence type="ECO:0000313" key="2">
    <source>
        <dbReference type="EMBL" id="PZR81769.1"/>
    </source>
</evidence>
<evidence type="ECO:0000259" key="1">
    <source>
        <dbReference type="Pfam" id="PF13701"/>
    </source>
</evidence>
<accession>A0A2W5Z8U1</accession>
<name>A0A2W5Z8U1_9BACT</name>
<comment type="caution">
    <text evidence="2">The sequence shown here is derived from an EMBL/GenBank/DDBJ whole genome shotgun (WGS) entry which is preliminary data.</text>
</comment>
<evidence type="ECO:0000313" key="3">
    <source>
        <dbReference type="Proteomes" id="UP000248724"/>
    </source>
</evidence>
<dbReference type="EMBL" id="QHBU01000094">
    <property type="protein sequence ID" value="PZR81769.1"/>
    <property type="molecule type" value="Genomic_DNA"/>
</dbReference>
<feature type="domain" description="Transposase DDE" evidence="1">
    <location>
        <begin position="1"/>
        <end position="278"/>
    </location>
</feature>
<organism evidence="2 3">
    <name type="scientific">Candidatus Aeolococcus gillhamiae</name>
    <dbReference type="NCBI Taxonomy" id="3127015"/>
    <lineage>
        <taxon>Bacteria</taxon>
        <taxon>Bacillati</taxon>
        <taxon>Candidatus Dormiibacterota</taxon>
        <taxon>Candidatus Dormibacteria</taxon>
        <taxon>Candidatus Aeolococcales</taxon>
        <taxon>Candidatus Aeolococcaceae</taxon>
        <taxon>Candidatus Aeolococcus</taxon>
    </lineage>
</organism>
<dbReference type="AlphaFoldDB" id="A0A2W5Z8U1"/>
<protein>
    <recommendedName>
        <fullName evidence="1">Transposase DDE domain-containing protein</fullName>
    </recommendedName>
</protein>
<dbReference type="InterPro" id="IPR025668">
    <property type="entry name" value="Tnp_DDE_dom"/>
</dbReference>
<sequence>MLVAEVDRILGVASTIDAHVGSIKGRRQGLSAGELVLSMAETMLAGGDFMIDLDNLARPDTAGAALRAVAEAPASTTFIALARRFDDVAIGDLGSAMGVLVRRAFAALPERRRAALAAPRPTIDLDPTDIEVYGSKKEGVAYNYAGQRAGRAHPVVWAEAGVVLAAELGSGRDDPRPQAPDLIAQAVAALPEGLGRPRVRADAGFFDRGVAEAALANGCDYAVAAKRNKAVWRAARTVEKQAWEPASGMAGAEVAECPYVPGGWPEGTRTIVRRVRLNADEVRTDPRSRRRRTIDPEQLRLVLDGEADHVYAYSFIVTNLDGDAVEIEAWFRERA</sequence>
<feature type="non-terminal residue" evidence="2">
    <location>
        <position position="335"/>
    </location>
</feature>
<dbReference type="Pfam" id="PF13701">
    <property type="entry name" value="DDE_Tnp_1_4"/>
    <property type="match status" value="1"/>
</dbReference>
<dbReference type="Proteomes" id="UP000248724">
    <property type="component" value="Unassembled WGS sequence"/>
</dbReference>
<proteinExistence type="predicted"/>
<gene>
    <name evidence="2" type="ORF">DLM65_05285</name>
</gene>
<reference evidence="2 3" key="1">
    <citation type="journal article" date="2017" name="Nature">
        <title>Atmospheric trace gases support primary production in Antarctic desert surface soil.</title>
        <authorList>
            <person name="Ji M."/>
            <person name="Greening C."/>
            <person name="Vanwonterghem I."/>
            <person name="Carere C.R."/>
            <person name="Bay S.K."/>
            <person name="Steen J.A."/>
            <person name="Montgomery K."/>
            <person name="Lines T."/>
            <person name="Beardall J."/>
            <person name="van Dorst J."/>
            <person name="Snape I."/>
            <person name="Stott M.B."/>
            <person name="Hugenholtz P."/>
            <person name="Ferrari B.C."/>
        </authorList>
    </citation>
    <scope>NUCLEOTIDE SEQUENCE [LARGE SCALE GENOMIC DNA]</scope>
    <source>
        <strain evidence="2">RRmetagenome_bin12</strain>
    </source>
</reference>